<evidence type="ECO:0000313" key="4">
    <source>
        <dbReference type="EMBL" id="KAJ7968289.1"/>
    </source>
</evidence>
<feature type="domain" description="DUF7870" evidence="3">
    <location>
        <begin position="238"/>
        <end position="409"/>
    </location>
</feature>
<evidence type="ECO:0000256" key="1">
    <source>
        <dbReference type="SAM" id="MobiDB-lite"/>
    </source>
</evidence>
<gene>
    <name evidence="4" type="ORF">O6P43_012415</name>
</gene>
<feature type="transmembrane region" description="Helical" evidence="2">
    <location>
        <begin position="48"/>
        <end position="66"/>
    </location>
</feature>
<dbReference type="InterPro" id="IPR057192">
    <property type="entry name" value="DUF7870"/>
</dbReference>
<sequence>MESARGYKPNNLNEMKHLHGGRTGSNSETIMVIKLPDSQILRVISRSLFLAVVLLTLPCFGSIFGGPSSSSYSIVSESDTGFDSVNLESLELLFHDLADEGLLRKGDKALIVSPFLEIVGMIHNLQMLNHNEVDLVMESDLERKSSLPDEAYDLVFTSSTGDTKFVDRILKTNAIVALPLSNNPSNAFKRRANYKIVYLRRYSSIIVAWRKTGLADELVGSSTKRRLCQLETEAKVSLKGLEDVFLEPPRRALTKSTKYFKKFKDLPDLLGDSLEGYKRRVFIGVGSPEENGGVNEWFHENYPKKNQEFEVHNLEVASEDQAPPKHIDVSDWLIKHVKEEDYVVMKAEAEVAEEVIKRKTLCLVDELFLECKNEWWQTEEKTKRRRAYWECLSLYGRLRDEGVAVHQWWG</sequence>
<dbReference type="EMBL" id="JARAOO010000005">
    <property type="protein sequence ID" value="KAJ7968289.1"/>
    <property type="molecule type" value="Genomic_DNA"/>
</dbReference>
<keyword evidence="2" id="KW-0472">Membrane</keyword>
<dbReference type="PANTHER" id="PTHR33597:SF21">
    <property type="entry name" value="METHYLTRANSFERASE TYPE 11 DOMAIN-CONTAINING PROTEIN"/>
    <property type="match status" value="1"/>
</dbReference>
<evidence type="ECO:0000256" key="2">
    <source>
        <dbReference type="SAM" id="Phobius"/>
    </source>
</evidence>
<dbReference type="Proteomes" id="UP001163823">
    <property type="component" value="Chromosome 5"/>
</dbReference>
<proteinExistence type="predicted"/>
<dbReference type="AlphaFoldDB" id="A0AAD7M1M5"/>
<dbReference type="Pfam" id="PF25276">
    <property type="entry name" value="DUF7870"/>
    <property type="match status" value="1"/>
</dbReference>
<keyword evidence="5" id="KW-1185">Reference proteome</keyword>
<feature type="region of interest" description="Disordered" evidence="1">
    <location>
        <begin position="1"/>
        <end position="22"/>
    </location>
</feature>
<reference evidence="4" key="1">
    <citation type="journal article" date="2023" name="Science">
        <title>Elucidation of the pathway for biosynthesis of saponin adjuvants from the soapbark tree.</title>
        <authorList>
            <person name="Reed J."/>
            <person name="Orme A."/>
            <person name="El-Demerdash A."/>
            <person name="Owen C."/>
            <person name="Martin L.B.B."/>
            <person name="Misra R.C."/>
            <person name="Kikuchi S."/>
            <person name="Rejzek M."/>
            <person name="Martin A.C."/>
            <person name="Harkess A."/>
            <person name="Leebens-Mack J."/>
            <person name="Louveau T."/>
            <person name="Stephenson M.J."/>
            <person name="Osbourn A."/>
        </authorList>
    </citation>
    <scope>NUCLEOTIDE SEQUENCE</scope>
    <source>
        <strain evidence="4">S10</strain>
    </source>
</reference>
<comment type="caution">
    <text evidence="4">The sequence shown here is derived from an EMBL/GenBank/DDBJ whole genome shotgun (WGS) entry which is preliminary data.</text>
</comment>
<dbReference type="KEGG" id="qsa:O6P43_012415"/>
<keyword evidence="2" id="KW-1133">Transmembrane helix</keyword>
<dbReference type="PANTHER" id="PTHR33597">
    <property type="entry name" value="OS02G0760400 PROTEIN"/>
    <property type="match status" value="1"/>
</dbReference>
<name>A0AAD7M1M5_QUISA</name>
<organism evidence="4 5">
    <name type="scientific">Quillaja saponaria</name>
    <name type="common">Soap bark tree</name>
    <dbReference type="NCBI Taxonomy" id="32244"/>
    <lineage>
        <taxon>Eukaryota</taxon>
        <taxon>Viridiplantae</taxon>
        <taxon>Streptophyta</taxon>
        <taxon>Embryophyta</taxon>
        <taxon>Tracheophyta</taxon>
        <taxon>Spermatophyta</taxon>
        <taxon>Magnoliopsida</taxon>
        <taxon>eudicotyledons</taxon>
        <taxon>Gunneridae</taxon>
        <taxon>Pentapetalae</taxon>
        <taxon>rosids</taxon>
        <taxon>fabids</taxon>
        <taxon>Fabales</taxon>
        <taxon>Quillajaceae</taxon>
        <taxon>Quillaja</taxon>
    </lineage>
</organism>
<keyword evidence="2" id="KW-0812">Transmembrane</keyword>
<accession>A0AAD7M1M5</accession>
<evidence type="ECO:0000259" key="3">
    <source>
        <dbReference type="Pfam" id="PF25276"/>
    </source>
</evidence>
<evidence type="ECO:0000313" key="5">
    <source>
        <dbReference type="Proteomes" id="UP001163823"/>
    </source>
</evidence>
<protein>
    <submittedName>
        <fullName evidence="4">Nuclear transcription factor Y subunit C-4</fullName>
    </submittedName>
</protein>